<dbReference type="GO" id="GO:0016491">
    <property type="term" value="F:oxidoreductase activity"/>
    <property type="evidence" value="ECO:0007669"/>
    <property type="project" value="UniProtKB-KW"/>
</dbReference>
<dbReference type="Pfam" id="PF20256">
    <property type="entry name" value="MoCoBD_2"/>
    <property type="match status" value="2"/>
</dbReference>
<dbReference type="RefSeq" id="WP_270044813.1">
    <property type="nucleotide sequence ID" value="NZ_JAPDOD010000048.1"/>
</dbReference>
<dbReference type="InterPro" id="IPR016208">
    <property type="entry name" value="Ald_Oxase/xanthine_DH-like"/>
</dbReference>
<dbReference type="InterPro" id="IPR036856">
    <property type="entry name" value="Ald_Oxase/Xan_DH_a/b_sf"/>
</dbReference>
<evidence type="ECO:0000256" key="2">
    <source>
        <dbReference type="ARBA" id="ARBA00023002"/>
    </source>
</evidence>
<keyword evidence="2" id="KW-0560">Oxidoreductase</keyword>
<keyword evidence="5" id="KW-1185">Reference proteome</keyword>
<evidence type="ECO:0000259" key="3">
    <source>
        <dbReference type="SMART" id="SM01008"/>
    </source>
</evidence>
<dbReference type="InterPro" id="IPR037165">
    <property type="entry name" value="AldOxase/xan_DH_Mopterin-bd_sf"/>
</dbReference>
<protein>
    <submittedName>
        <fullName evidence="4">Xanthine dehydrogenase family protein molybdopterin-binding subunit</fullName>
    </submittedName>
</protein>
<dbReference type="InterPro" id="IPR046867">
    <property type="entry name" value="AldOxase/xan_DH_MoCoBD2"/>
</dbReference>
<proteinExistence type="predicted"/>
<sequence>MSATVSIGRPVRRREDERMLAGRSEFLDDIRREGMLHMAFVRSPHAYAKVRAVRGALWSAADIAGRAFPGRVDPPPGLKVADAPHPVLAGDEVRYVGQPVAVVVGETRALAEDAAERVEVDYEVLTPVVDSRAGSELARWEQRAGDVAGAFAAAAHVVRTDHVIPRLVATPLETRGALAELADGRLTVWSSSQSAHRPRAQLAQILGVSEGILRVIVPDVGGAFGSKGTLPIETPLVALAAVELKRPVKWVEDRRENFLSAPQGRGQRASVELALDAEGRILALRGRILADLGAYLLPSTAIPPHTTAMLLSGCYDIPCVEVIVTGARTNKVPTGPYRGAGRPEATYLIETTIDAAARQLGIDALDLRRRNLVRSFPYKTALGWTYDSGDFSRCLDTALELLGPQVKTTRFARTSRFARSASPVPAWTAVPDAPERRAPVSWASAPPRVDRREALVGVGVALCVERSGGLFEHATVRREGDGFVVAVGSTPTGQGHHTLFAQIAASRLGVDPSRVTVRTGDTDAIADGVGSFASRSTVMGGSAVAAAADDLAAGGPGDAKFSSDQVFASGAYVAVVEVNRSTGHVRVRRLIAVDDAGRIVNPLLAEGQVIGGAVQGLGGALSEEQVHDEDGQPLSSLLDYALLTAAEIPEFSTAFVESPSPFNPLGLKGVAEGGTIGAPAAVANALANALGGIRIDPPFTAEKVWRALR</sequence>
<gene>
    <name evidence="4" type="ORF">OM076_35115</name>
</gene>
<dbReference type="Gene3D" id="3.90.1170.50">
    <property type="entry name" value="Aldehyde oxidase/xanthine dehydrogenase, a/b hammerhead"/>
    <property type="match status" value="1"/>
</dbReference>
<dbReference type="SUPFAM" id="SSF56003">
    <property type="entry name" value="Molybdenum cofactor-binding domain"/>
    <property type="match status" value="1"/>
</dbReference>
<comment type="caution">
    <text evidence="4">The sequence shown here is derived from an EMBL/GenBank/DDBJ whole genome shotgun (WGS) entry which is preliminary data.</text>
</comment>
<dbReference type="SUPFAM" id="SSF54665">
    <property type="entry name" value="CO dehydrogenase molybdoprotein N-domain-like"/>
    <property type="match status" value="1"/>
</dbReference>
<name>A0A9X3SA21_9ACTN</name>
<dbReference type="PANTHER" id="PTHR11908:SF132">
    <property type="entry name" value="ALDEHYDE OXIDASE 1-RELATED"/>
    <property type="match status" value="1"/>
</dbReference>
<evidence type="ECO:0000313" key="5">
    <source>
        <dbReference type="Proteomes" id="UP001149140"/>
    </source>
</evidence>
<keyword evidence="1" id="KW-0500">Molybdenum</keyword>
<accession>A0A9X3SA21</accession>
<dbReference type="InterPro" id="IPR008274">
    <property type="entry name" value="AldOxase/xan_DH_MoCoBD1"/>
</dbReference>
<organism evidence="4 5">
    <name type="scientific">Solirubrobacter ginsenosidimutans</name>
    <dbReference type="NCBI Taxonomy" id="490573"/>
    <lineage>
        <taxon>Bacteria</taxon>
        <taxon>Bacillati</taxon>
        <taxon>Actinomycetota</taxon>
        <taxon>Thermoleophilia</taxon>
        <taxon>Solirubrobacterales</taxon>
        <taxon>Solirubrobacteraceae</taxon>
        <taxon>Solirubrobacter</taxon>
    </lineage>
</organism>
<dbReference type="Pfam" id="PF01315">
    <property type="entry name" value="Ald_Xan_dh_C"/>
    <property type="match status" value="1"/>
</dbReference>
<evidence type="ECO:0000313" key="4">
    <source>
        <dbReference type="EMBL" id="MDA0165553.1"/>
    </source>
</evidence>
<dbReference type="EMBL" id="JAPDOD010000048">
    <property type="protein sequence ID" value="MDA0165553.1"/>
    <property type="molecule type" value="Genomic_DNA"/>
</dbReference>
<dbReference type="SMART" id="SM01008">
    <property type="entry name" value="Ald_Xan_dh_C"/>
    <property type="match status" value="1"/>
</dbReference>
<dbReference type="Pfam" id="PF02738">
    <property type="entry name" value="MoCoBD_1"/>
    <property type="match status" value="1"/>
</dbReference>
<dbReference type="AlphaFoldDB" id="A0A9X3SA21"/>
<dbReference type="Gene3D" id="3.30.365.10">
    <property type="entry name" value="Aldehyde oxidase/xanthine dehydrogenase, molybdopterin binding domain"/>
    <property type="match status" value="5"/>
</dbReference>
<dbReference type="PANTHER" id="PTHR11908">
    <property type="entry name" value="XANTHINE DEHYDROGENASE"/>
    <property type="match status" value="1"/>
</dbReference>
<evidence type="ECO:0000256" key="1">
    <source>
        <dbReference type="ARBA" id="ARBA00022505"/>
    </source>
</evidence>
<dbReference type="InterPro" id="IPR000674">
    <property type="entry name" value="Ald_Oxase/Xan_DH_a/b"/>
</dbReference>
<feature type="domain" description="Aldehyde oxidase/xanthine dehydrogenase a/b hammerhead" evidence="3">
    <location>
        <begin position="21"/>
        <end position="126"/>
    </location>
</feature>
<reference evidence="4" key="1">
    <citation type="submission" date="2022-10" db="EMBL/GenBank/DDBJ databases">
        <title>The WGS of Solirubrobacter ginsenosidimutans DSM 21036.</title>
        <authorList>
            <person name="Jiang Z."/>
        </authorList>
    </citation>
    <scope>NUCLEOTIDE SEQUENCE</scope>
    <source>
        <strain evidence="4">DSM 21036</strain>
    </source>
</reference>
<dbReference type="Proteomes" id="UP001149140">
    <property type="component" value="Unassembled WGS sequence"/>
</dbReference>
<dbReference type="GO" id="GO:0005506">
    <property type="term" value="F:iron ion binding"/>
    <property type="evidence" value="ECO:0007669"/>
    <property type="project" value="InterPro"/>
</dbReference>